<evidence type="ECO:0000313" key="3">
    <source>
        <dbReference type="Proteomes" id="UP000664521"/>
    </source>
</evidence>
<feature type="compositionally biased region" description="Basic and acidic residues" evidence="1">
    <location>
        <begin position="43"/>
        <end position="64"/>
    </location>
</feature>
<feature type="region of interest" description="Disordered" evidence="1">
    <location>
        <begin position="1"/>
        <end position="64"/>
    </location>
</feature>
<gene>
    <name evidence="2" type="ORF">HETSPECPRED_003645</name>
</gene>
<evidence type="ECO:0000256" key="1">
    <source>
        <dbReference type="SAM" id="MobiDB-lite"/>
    </source>
</evidence>
<organism evidence="2 3">
    <name type="scientific">Heterodermia speciosa</name>
    <dbReference type="NCBI Taxonomy" id="116794"/>
    <lineage>
        <taxon>Eukaryota</taxon>
        <taxon>Fungi</taxon>
        <taxon>Dikarya</taxon>
        <taxon>Ascomycota</taxon>
        <taxon>Pezizomycotina</taxon>
        <taxon>Lecanoromycetes</taxon>
        <taxon>OSLEUM clade</taxon>
        <taxon>Lecanoromycetidae</taxon>
        <taxon>Caliciales</taxon>
        <taxon>Physciaceae</taxon>
        <taxon>Heterodermia</taxon>
    </lineage>
</organism>
<dbReference type="Proteomes" id="UP000664521">
    <property type="component" value="Unassembled WGS sequence"/>
</dbReference>
<comment type="caution">
    <text evidence="2">The sequence shown here is derived from an EMBL/GenBank/DDBJ whole genome shotgun (WGS) entry which is preliminary data.</text>
</comment>
<accession>A0A8H3PJA2</accession>
<feature type="compositionally biased region" description="Polar residues" evidence="1">
    <location>
        <begin position="16"/>
        <end position="30"/>
    </location>
</feature>
<proteinExistence type="predicted"/>
<dbReference type="EMBL" id="CAJPDS010000209">
    <property type="protein sequence ID" value="CAF9941585.1"/>
    <property type="molecule type" value="Genomic_DNA"/>
</dbReference>
<reference evidence="2" key="1">
    <citation type="submission" date="2021-03" db="EMBL/GenBank/DDBJ databases">
        <authorList>
            <person name="Tagirdzhanova G."/>
        </authorList>
    </citation>
    <scope>NUCLEOTIDE SEQUENCE</scope>
</reference>
<sequence length="133" mass="15305">MSPDPLSFDVPVTLAKRTTSSPTKGFSPTKSLARYQSRGTGESADRRSSLETEQKAVRNDAESNLRLENDRLKLEMRAMQQKLKRMEKELAEKKDIQLENQTLKMQLKENRQQFLDDYFKNGIAEAMEFLSTS</sequence>
<keyword evidence="3" id="KW-1185">Reference proteome</keyword>
<protein>
    <submittedName>
        <fullName evidence="2">Uncharacterized protein</fullName>
    </submittedName>
</protein>
<evidence type="ECO:0000313" key="2">
    <source>
        <dbReference type="EMBL" id="CAF9941585.1"/>
    </source>
</evidence>
<name>A0A8H3PJA2_9LECA</name>
<dbReference type="AlphaFoldDB" id="A0A8H3PJA2"/>